<proteinExistence type="predicted"/>
<feature type="compositionally biased region" description="Low complexity" evidence="1">
    <location>
        <begin position="540"/>
        <end position="556"/>
    </location>
</feature>
<feature type="region of interest" description="Disordered" evidence="1">
    <location>
        <begin position="115"/>
        <end position="172"/>
    </location>
</feature>
<keyword evidence="3" id="KW-1185">Reference proteome</keyword>
<feature type="compositionally biased region" description="Acidic residues" evidence="1">
    <location>
        <begin position="642"/>
        <end position="654"/>
    </location>
</feature>
<reference evidence="2 3" key="1">
    <citation type="submission" date="2016-07" db="EMBL/GenBank/DDBJ databases">
        <title>Pervasive Adenine N6-methylation of Active Genes in Fungi.</title>
        <authorList>
            <consortium name="DOE Joint Genome Institute"/>
            <person name="Mondo S.J."/>
            <person name="Dannebaum R.O."/>
            <person name="Kuo R.C."/>
            <person name="Labutti K."/>
            <person name="Haridas S."/>
            <person name="Kuo A."/>
            <person name="Salamov A."/>
            <person name="Ahrendt S.R."/>
            <person name="Lipzen A."/>
            <person name="Sullivan W."/>
            <person name="Andreopoulos W.B."/>
            <person name="Clum A."/>
            <person name="Lindquist E."/>
            <person name="Daum C."/>
            <person name="Ramamoorthy G.K."/>
            <person name="Gryganskyi A."/>
            <person name="Culley D."/>
            <person name="Magnuson J.K."/>
            <person name="James T.Y."/>
            <person name="O'Malley M.A."/>
            <person name="Stajich J.E."/>
            <person name="Spatafora J.W."/>
            <person name="Visel A."/>
            <person name="Grigoriev I.V."/>
        </authorList>
    </citation>
    <scope>NUCLEOTIDE SEQUENCE [LARGE SCALE GENOMIC DNA]</scope>
    <source>
        <strain evidence="2 3">PL171</strain>
    </source>
</reference>
<dbReference type="AlphaFoldDB" id="A0A1Y2I461"/>
<evidence type="ECO:0000313" key="3">
    <source>
        <dbReference type="Proteomes" id="UP000193411"/>
    </source>
</evidence>
<feature type="compositionally biased region" description="Basic and acidic residues" evidence="1">
    <location>
        <begin position="490"/>
        <end position="539"/>
    </location>
</feature>
<feature type="region of interest" description="Disordered" evidence="1">
    <location>
        <begin position="636"/>
        <end position="678"/>
    </location>
</feature>
<organism evidence="2 3">
    <name type="scientific">Catenaria anguillulae PL171</name>
    <dbReference type="NCBI Taxonomy" id="765915"/>
    <lineage>
        <taxon>Eukaryota</taxon>
        <taxon>Fungi</taxon>
        <taxon>Fungi incertae sedis</taxon>
        <taxon>Blastocladiomycota</taxon>
        <taxon>Blastocladiomycetes</taxon>
        <taxon>Blastocladiales</taxon>
        <taxon>Catenariaceae</taxon>
        <taxon>Catenaria</taxon>
    </lineage>
</organism>
<comment type="caution">
    <text evidence="2">The sequence shown here is derived from an EMBL/GenBank/DDBJ whole genome shotgun (WGS) entry which is preliminary data.</text>
</comment>
<protein>
    <submittedName>
        <fullName evidence="2">Uncharacterized protein</fullName>
    </submittedName>
</protein>
<feature type="region of interest" description="Disordered" evidence="1">
    <location>
        <begin position="479"/>
        <end position="556"/>
    </location>
</feature>
<gene>
    <name evidence="2" type="ORF">BCR44DRAFT_1103736</name>
</gene>
<feature type="region of interest" description="Disordered" evidence="1">
    <location>
        <begin position="328"/>
        <end position="366"/>
    </location>
</feature>
<name>A0A1Y2I461_9FUNG</name>
<dbReference type="Proteomes" id="UP000193411">
    <property type="component" value="Unassembled WGS sequence"/>
</dbReference>
<feature type="compositionally biased region" description="Basic residues" evidence="1">
    <location>
        <begin position="129"/>
        <end position="148"/>
    </location>
</feature>
<evidence type="ECO:0000313" key="2">
    <source>
        <dbReference type="EMBL" id="ORZ40994.1"/>
    </source>
</evidence>
<sequence length="678" mass="71979">MYPANPYGFGYPYGWPGVFPGMYGAAPPAGTNPASALAVNSPAAQAAAAAAAMAAMNPYAAMFGYNAAAAAAANGANPAAANPYASMMAAYGMMSPTSAEFATAAAAGNNAGAEYMSSGGAPPTQPSARKPRTRRSTAAPARKRKVSKKTGEADANAEAAIGDGPMATAGTDAAVGGAEAGAEGGMDDEDDTGSIRHYVVFNYVTYELMVRSLRVDMGFPEFEDEESMANAPSRHIELRNAHHEAGVMRKKWIRLKGRMAYHPDRPHHRCLSWKDCNLIIAPQEDWGHIVMECHMMASPEAEARRLSAAGGAGVIAALQSAAAHAAAMEEEGAAAADAEQGPTDQGQGEEQGGEGAGAEQEPSHADADALVQGDVDEEEAGVVPASAVLAMATQDTEDGQEQLEAAAAYATNAHGLMVPPPHNSLKQTYILMKKTFQTRRSRCGIPYEIIASYLSHCSECQNARFLTHPSSRVRGRALAPGDLGIPMNEDDMHDHDHNMMDEDGHDGYAHHFDNGDQGQHEHRQQYDPDASGDHDHDPQQQHQHMTADDASSAAVDARAEAAAMAALNAMGLLPDMSAMHQHDHQLEQAEQHLAEEHSEGHYGGDEDRMDVDEVDIHVHVASEARKAGVAFDYASRGRREVDEDYDDEGEEDEVQTGTSVSLLFSDAGSVMDQQPHDD</sequence>
<evidence type="ECO:0000256" key="1">
    <source>
        <dbReference type="SAM" id="MobiDB-lite"/>
    </source>
</evidence>
<accession>A0A1Y2I461</accession>
<dbReference type="EMBL" id="MCFL01000002">
    <property type="protein sequence ID" value="ORZ40994.1"/>
    <property type="molecule type" value="Genomic_DNA"/>
</dbReference>